<comment type="caution">
    <text evidence="3">The sequence shown here is derived from an EMBL/GenBank/DDBJ whole genome shotgun (WGS) entry which is preliminary data.</text>
</comment>
<evidence type="ECO:0000313" key="3">
    <source>
        <dbReference type="EMBL" id="MDI3424113.1"/>
    </source>
</evidence>
<gene>
    <name evidence="3" type="ORF">QIT00_37245</name>
</gene>
<name>A0ABT6T891_9ACTN</name>
<keyword evidence="2" id="KW-0732">Signal</keyword>
<reference evidence="3 4" key="1">
    <citation type="submission" date="2023-05" db="EMBL/GenBank/DDBJ databases">
        <title>Draft genome sequence of Streptomyces sp. B-S-A12 isolated from a cave soil in Thailand.</title>
        <authorList>
            <person name="Chamroensaksri N."/>
            <person name="Muangham S."/>
        </authorList>
    </citation>
    <scope>NUCLEOTIDE SEQUENCE [LARGE SCALE GENOMIC DNA]</scope>
    <source>
        <strain evidence="3 4">B-S-A12</strain>
    </source>
</reference>
<dbReference type="EMBL" id="JASCIS010000074">
    <property type="protein sequence ID" value="MDI3424113.1"/>
    <property type="molecule type" value="Genomic_DNA"/>
</dbReference>
<dbReference type="RefSeq" id="WP_282539940.1">
    <property type="nucleotide sequence ID" value="NZ_JASCIS010000074.1"/>
</dbReference>
<evidence type="ECO:0000256" key="2">
    <source>
        <dbReference type="SAM" id="SignalP"/>
    </source>
</evidence>
<evidence type="ECO:0000256" key="1">
    <source>
        <dbReference type="SAM" id="MobiDB-lite"/>
    </source>
</evidence>
<feature type="region of interest" description="Disordered" evidence="1">
    <location>
        <begin position="124"/>
        <end position="145"/>
    </location>
</feature>
<evidence type="ECO:0000313" key="4">
    <source>
        <dbReference type="Proteomes" id="UP001237105"/>
    </source>
</evidence>
<sequence>MARKGHRRTTGPRTVAVLAFALVASSAAGTAHSVQPAGEDNRASEWGTVIDTPDGLQATAWAARLSGLGDINDAKLLETADPATPSVPNSEASKAGPVDVAPAGVRIGQGSDLSSRAFRNQVPQDVSGEETTAAPGTAYADSGGAKTEIGLPYTAQSKGGTQPSGISVNVDACRATAISLPRKPVQLDGGSCRGYISLMGQKAIDIPAQTPINFGARIQAGQDGAPLAIVTINEQVTTDKKGRPTLGPDKKYRYDPRATSGYVNGVHISVLGPEVSDATLWHAAVIRDPSKTDKINAKPQLPGFLQRILARQEPDAKKPLPQFPADATWAKDQYGQELWSGKLPQFDEDDS</sequence>
<protein>
    <submittedName>
        <fullName evidence="3">Uncharacterized protein</fullName>
    </submittedName>
</protein>
<organism evidence="3 4">
    <name type="scientific">Streptomyces luteolus</name>
    <dbReference type="NCBI Taxonomy" id="3043615"/>
    <lineage>
        <taxon>Bacteria</taxon>
        <taxon>Bacillati</taxon>
        <taxon>Actinomycetota</taxon>
        <taxon>Actinomycetes</taxon>
        <taxon>Kitasatosporales</taxon>
        <taxon>Streptomycetaceae</taxon>
        <taxon>Streptomyces</taxon>
    </lineage>
</organism>
<feature type="chain" id="PRO_5045880121" evidence="2">
    <location>
        <begin position="34"/>
        <end position="351"/>
    </location>
</feature>
<keyword evidence="4" id="KW-1185">Reference proteome</keyword>
<proteinExistence type="predicted"/>
<accession>A0ABT6T891</accession>
<dbReference type="Proteomes" id="UP001237105">
    <property type="component" value="Unassembled WGS sequence"/>
</dbReference>
<feature type="signal peptide" evidence="2">
    <location>
        <begin position="1"/>
        <end position="33"/>
    </location>
</feature>